<dbReference type="STRING" id="29571.SAMN05878437_2676"/>
<protein>
    <submittedName>
        <fullName evidence="1">Uncharacterized protein</fullName>
    </submittedName>
</protein>
<evidence type="ECO:0000313" key="2">
    <source>
        <dbReference type="Proteomes" id="UP000190911"/>
    </source>
</evidence>
<dbReference type="Proteomes" id="UP000190911">
    <property type="component" value="Chromosome I"/>
</dbReference>
<dbReference type="RefSeq" id="WP_154045270.1">
    <property type="nucleotide sequence ID" value="NZ_LT670847.1"/>
</dbReference>
<evidence type="ECO:0000313" key="1">
    <source>
        <dbReference type="EMBL" id="SHM38279.1"/>
    </source>
</evidence>
<accession>A0A1M7IC87</accession>
<sequence length="122" mass="13669">MSGIPNTVLCLCTVGVIALTGCGTPQYRAEKQHCEAEWMLKIPPVYRQEMVTQYKNEERPTGESICKTSGSVTRCKKIKETVSVPYLTVERVDIKKAQRNPQIVSCAARVCTKKYGNRDCKP</sequence>
<proteinExistence type="predicted"/>
<keyword evidence="2" id="KW-1185">Reference proteome</keyword>
<reference evidence="1 2" key="1">
    <citation type="submission" date="2016-11" db="EMBL/GenBank/DDBJ databases">
        <authorList>
            <person name="Jaros S."/>
            <person name="Januszkiewicz K."/>
            <person name="Wedrychowicz H."/>
        </authorList>
    </citation>
    <scope>NUCLEOTIDE SEQUENCE [LARGE SCALE GENOMIC DNA]</scope>
    <source>
        <strain evidence="1 2">ACAM 12</strain>
    </source>
</reference>
<gene>
    <name evidence="1" type="ORF">SAMN05878437_2676</name>
</gene>
<organism evidence="1 2">
    <name type="scientific">Vreelandella subglaciescola</name>
    <dbReference type="NCBI Taxonomy" id="29571"/>
    <lineage>
        <taxon>Bacteria</taxon>
        <taxon>Pseudomonadati</taxon>
        <taxon>Pseudomonadota</taxon>
        <taxon>Gammaproteobacteria</taxon>
        <taxon>Oceanospirillales</taxon>
        <taxon>Halomonadaceae</taxon>
        <taxon>Vreelandella</taxon>
    </lineage>
</organism>
<dbReference type="InParanoid" id="A0A1M7IC87"/>
<dbReference type="AlphaFoldDB" id="A0A1M7IC87"/>
<dbReference type="EMBL" id="LT670847">
    <property type="protein sequence ID" value="SHM38279.1"/>
    <property type="molecule type" value="Genomic_DNA"/>
</dbReference>
<name>A0A1M7IC87_9GAMM</name>